<comment type="caution">
    <text evidence="2">The sequence shown here is derived from an EMBL/GenBank/DDBJ whole genome shotgun (WGS) entry which is preliminary data.</text>
</comment>
<keyword evidence="1" id="KW-1133">Transmembrane helix</keyword>
<dbReference type="EMBL" id="AZHD01000003">
    <property type="protein sequence ID" value="OAA65372.1"/>
    <property type="molecule type" value="Genomic_DNA"/>
</dbReference>
<dbReference type="OrthoDB" id="3930290at2759"/>
<proteinExistence type="predicted"/>
<sequence>MASLSTTTMSESIVFTRRFEHIHKYRWPAVQLNIWLLVMLVASCTVIGIFATFVQTQQRLFLHIPWYFSYLLTVASLSVAFVVLILVLIFQKRLLPSIVMIGAFMLFVLWVVGLVAMSIELWGPSGSVSVNCNLSVFNQNPKGASTATLAWMQQRSICQSWQASFAVELVGAVFLLWIMIMAYQVFANG</sequence>
<accession>A0A162J8N6</accession>
<reference evidence="2 3" key="1">
    <citation type="journal article" date="2016" name="Genome Biol. Evol.">
        <title>Divergent and convergent evolution of fungal pathogenicity.</title>
        <authorList>
            <person name="Shang Y."/>
            <person name="Xiao G."/>
            <person name="Zheng P."/>
            <person name="Cen K."/>
            <person name="Zhan S."/>
            <person name="Wang C."/>
        </authorList>
    </citation>
    <scope>NUCLEOTIDE SEQUENCE [LARGE SCALE GENOMIC DNA]</scope>
    <source>
        <strain evidence="2 3">RCEF 264</strain>
    </source>
</reference>
<dbReference type="Proteomes" id="UP000076874">
    <property type="component" value="Unassembled WGS sequence"/>
</dbReference>
<feature type="transmembrane region" description="Helical" evidence="1">
    <location>
        <begin position="165"/>
        <end position="186"/>
    </location>
</feature>
<evidence type="ECO:0000313" key="3">
    <source>
        <dbReference type="Proteomes" id="UP000076874"/>
    </source>
</evidence>
<gene>
    <name evidence="2" type="ORF">SPI_02159</name>
</gene>
<name>A0A162J8N6_9HYPO</name>
<protein>
    <recommendedName>
        <fullName evidence="4">Arginase-like protein</fullName>
    </recommendedName>
</protein>
<evidence type="ECO:0008006" key="4">
    <source>
        <dbReference type="Google" id="ProtNLM"/>
    </source>
</evidence>
<evidence type="ECO:0000256" key="1">
    <source>
        <dbReference type="SAM" id="Phobius"/>
    </source>
</evidence>
<keyword evidence="1" id="KW-0812">Transmembrane</keyword>
<evidence type="ECO:0000313" key="2">
    <source>
        <dbReference type="EMBL" id="OAA65372.1"/>
    </source>
</evidence>
<organism evidence="2 3">
    <name type="scientific">Niveomyces insectorum RCEF 264</name>
    <dbReference type="NCBI Taxonomy" id="1081102"/>
    <lineage>
        <taxon>Eukaryota</taxon>
        <taxon>Fungi</taxon>
        <taxon>Dikarya</taxon>
        <taxon>Ascomycota</taxon>
        <taxon>Pezizomycotina</taxon>
        <taxon>Sordariomycetes</taxon>
        <taxon>Hypocreomycetidae</taxon>
        <taxon>Hypocreales</taxon>
        <taxon>Cordycipitaceae</taxon>
        <taxon>Niveomyces</taxon>
    </lineage>
</organism>
<feature type="transmembrane region" description="Helical" evidence="1">
    <location>
        <begin position="95"/>
        <end position="117"/>
    </location>
</feature>
<feature type="transmembrane region" description="Helical" evidence="1">
    <location>
        <begin position="34"/>
        <end position="54"/>
    </location>
</feature>
<dbReference type="STRING" id="1081102.A0A162J8N6"/>
<dbReference type="AlphaFoldDB" id="A0A162J8N6"/>
<keyword evidence="3" id="KW-1185">Reference proteome</keyword>
<keyword evidence="1" id="KW-0472">Membrane</keyword>
<feature type="transmembrane region" description="Helical" evidence="1">
    <location>
        <begin position="66"/>
        <end position="89"/>
    </location>
</feature>